<dbReference type="Gene3D" id="3.80.10.10">
    <property type="entry name" value="Ribonuclease Inhibitor"/>
    <property type="match status" value="2"/>
</dbReference>
<dbReference type="InterPro" id="IPR026906">
    <property type="entry name" value="LRR_5"/>
</dbReference>
<dbReference type="Proteomes" id="UP001470230">
    <property type="component" value="Unassembled WGS sequence"/>
</dbReference>
<dbReference type="PANTHER" id="PTHR45661:SF3">
    <property type="entry name" value="IG-LIKE DOMAIN-CONTAINING PROTEIN"/>
    <property type="match status" value="1"/>
</dbReference>
<name>A0ABR2JE97_9EUKA</name>
<dbReference type="InterPro" id="IPR036770">
    <property type="entry name" value="Ankyrin_rpt-contain_sf"/>
</dbReference>
<dbReference type="Gene3D" id="3.40.50.12480">
    <property type="match status" value="3"/>
</dbReference>
<gene>
    <name evidence="2" type="ORF">M9Y10_006276</name>
</gene>
<keyword evidence="1" id="KW-1133">Transmembrane helix</keyword>
<dbReference type="InterPro" id="IPR032675">
    <property type="entry name" value="LRR_dom_sf"/>
</dbReference>
<sequence length="827" mass="95282">MTNLKQAFSNLELFEIFKISKLLVLILVENEIITVDYKISELIYYTNNQTNTKYHQFFYPEIKKYLESQEIKKLEQEISQQDINEFKNKRKIGQNEIYLCELIRNDSIEDFITYHSRNMFILQATIVPSIYETNPILSKSEVTLIEYAAFYGAIQIIRFLISNDIELEPPLWIFAIHSNNAEIIHFLEENHVKPPDGTFKSCLDEAIKCHHNGIAQYIKDVLMNEKYENCEAIFKYYNYNYIPDVVDNDIIFYNLCRYNYTNFVDLYLNPKKEELNYINKIAIDCFYDVLNLTIFFFIKYFSYVDKIHEAAGKNNIEMIYLLLSINVMNNIDDLFIDFTNLSKIAIPPNITSIGKSSFCNCSLLKEISIPYSVTSIGNNSFKSCRILTEISIPPSVTTIGDFAFFRCESLTKIYITSVISIGSYSFAECSSLSSVTIPSSIKSIGEGAFSKCMMLNYFLLPNSIESIGSKAFEYCTNLTEISIPPSITSIKENSFYKCISLRKVIMPSSVTSIGEYSFYGCESLSEISIPPSVTSINKYTFYNCKSLIEISIPPSVTSIKEFAFGNCISLSQITIPSSVKSISNSAFYFCSKKKDLETMELNDNYNSNFPLPRFPLFFFCTLPVLICILTEFIISIVWWTRIHPWFAHGYGSGKRVYQCLEACWISSLLLMFFMIFGLIISGIQEICNIIVKVKTRKIYHKIIFYYTLFAIIAFICLSCISTICGIIASSYTFVSKKIDEKSIRCLNYIFQGSEGAINWAAKQSIEKQKEFENWYSKMLKKAYNTNGVVTQYFCLKVGIPTFIFAVIPQVLSFLYYKYYESICCRLV</sequence>
<protein>
    <submittedName>
        <fullName evidence="2">Uncharacterized protein</fullName>
    </submittedName>
</protein>
<keyword evidence="1" id="KW-0472">Membrane</keyword>
<organism evidence="2 3">
    <name type="scientific">Tritrichomonas musculus</name>
    <dbReference type="NCBI Taxonomy" id="1915356"/>
    <lineage>
        <taxon>Eukaryota</taxon>
        <taxon>Metamonada</taxon>
        <taxon>Parabasalia</taxon>
        <taxon>Tritrichomonadida</taxon>
        <taxon>Tritrichomonadidae</taxon>
        <taxon>Tritrichomonas</taxon>
    </lineage>
</organism>
<feature type="transmembrane region" description="Helical" evidence="1">
    <location>
        <begin position="616"/>
        <end position="639"/>
    </location>
</feature>
<dbReference type="PANTHER" id="PTHR45661">
    <property type="entry name" value="SURFACE ANTIGEN"/>
    <property type="match status" value="1"/>
</dbReference>
<feature type="transmembrane region" description="Helical" evidence="1">
    <location>
        <begin position="659"/>
        <end position="683"/>
    </location>
</feature>
<comment type="caution">
    <text evidence="2">The sequence shown here is derived from an EMBL/GenBank/DDBJ whole genome shotgun (WGS) entry which is preliminary data.</text>
</comment>
<evidence type="ECO:0000313" key="2">
    <source>
        <dbReference type="EMBL" id="KAK8876090.1"/>
    </source>
</evidence>
<reference evidence="2 3" key="1">
    <citation type="submission" date="2024-04" db="EMBL/GenBank/DDBJ databases">
        <title>Tritrichomonas musculus Genome.</title>
        <authorList>
            <person name="Alves-Ferreira E."/>
            <person name="Grigg M."/>
            <person name="Lorenzi H."/>
            <person name="Galac M."/>
        </authorList>
    </citation>
    <scope>NUCLEOTIDE SEQUENCE [LARGE SCALE GENOMIC DNA]</scope>
    <source>
        <strain evidence="2 3">EAF2021</strain>
    </source>
</reference>
<evidence type="ECO:0000256" key="1">
    <source>
        <dbReference type="SAM" id="Phobius"/>
    </source>
</evidence>
<feature type="transmembrane region" description="Helical" evidence="1">
    <location>
        <begin position="703"/>
        <end position="734"/>
    </location>
</feature>
<dbReference type="EMBL" id="JAPFFF010000012">
    <property type="protein sequence ID" value="KAK8876090.1"/>
    <property type="molecule type" value="Genomic_DNA"/>
</dbReference>
<dbReference type="InterPro" id="IPR053139">
    <property type="entry name" value="Surface_bspA-like"/>
</dbReference>
<dbReference type="SUPFAM" id="SSF52058">
    <property type="entry name" value="L domain-like"/>
    <property type="match status" value="2"/>
</dbReference>
<dbReference type="SUPFAM" id="SSF48403">
    <property type="entry name" value="Ankyrin repeat"/>
    <property type="match status" value="1"/>
</dbReference>
<keyword evidence="3" id="KW-1185">Reference proteome</keyword>
<keyword evidence="1" id="KW-0812">Transmembrane</keyword>
<dbReference type="Pfam" id="PF13306">
    <property type="entry name" value="LRR_5"/>
    <property type="match status" value="2"/>
</dbReference>
<proteinExistence type="predicted"/>
<evidence type="ECO:0000313" key="3">
    <source>
        <dbReference type="Proteomes" id="UP001470230"/>
    </source>
</evidence>
<accession>A0ABR2JE97</accession>